<feature type="region of interest" description="Disordered" evidence="1">
    <location>
        <begin position="456"/>
        <end position="490"/>
    </location>
</feature>
<sequence>MTMDLFPVDDFGLAFDETPVEENSEFTGDFDKGTRKPDVNLVDSDIISREHRKNAIVFGSTDDEEDSHEDISRICVLNGDQLAENDQLNRSIKQPERASGDHLPNILLKKRKAPDSTSPLLLGQTSLPSYFPSAVKESDSKPTSPSMKPQNAARTTTVNVGNSENIKDLLVPTYFVMKGEASAVFRKEAPSGLNTRGFKAEILWPEQQKTLILYADMPSDEFTYQEEATDPYPRHCLPLLCSHLQTCIRAGKPPQAARTAYELMRVDMVVFLRKLLMFVLLEAVPNPDYPAVVWLLCAVKEGFRLPTRLREWLLGLVLATASSDFRDLVDAAAKLQPVHLISRTVIDLPSTKRDLIYALQLAKVFQSDADKAVIDELTHAWIRRMSTGDPYGTTYVRTCFTVLGASLIGMELDIDEWDLSAMNAHSSEIVDMVRHEMTSDEKRRWPDDAVIKRAISDRGTVANRRAPISPDAQPSPPSSPSDPLAGEVSR</sequence>
<reference evidence="2 3" key="1">
    <citation type="journal article" date="2019" name="Sci. Rep.">
        <title>Comparative genomics of chytrid fungi reveal insights into the obligate biotrophic and pathogenic lifestyle of Synchytrium endobioticum.</title>
        <authorList>
            <person name="van de Vossenberg B.T.L.H."/>
            <person name="Warris S."/>
            <person name="Nguyen H.D.T."/>
            <person name="van Gent-Pelzer M.P.E."/>
            <person name="Joly D.L."/>
            <person name="van de Geest H.C."/>
            <person name="Bonants P.J.M."/>
            <person name="Smith D.S."/>
            <person name="Levesque C.A."/>
            <person name="van der Lee T.A.J."/>
        </authorList>
    </citation>
    <scope>NUCLEOTIDE SEQUENCE [LARGE SCALE GENOMIC DNA]</scope>
    <source>
        <strain evidence="2 3">CBS 809.83</strain>
    </source>
</reference>
<protein>
    <submittedName>
        <fullName evidence="2">Uncharacterized protein</fullName>
    </submittedName>
</protein>
<evidence type="ECO:0000313" key="2">
    <source>
        <dbReference type="EMBL" id="TPX59340.1"/>
    </source>
</evidence>
<dbReference type="Proteomes" id="UP000318582">
    <property type="component" value="Unassembled WGS sequence"/>
</dbReference>
<name>A0A507E8E6_9FUNG</name>
<comment type="caution">
    <text evidence="2">The sequence shown here is derived from an EMBL/GenBank/DDBJ whole genome shotgun (WGS) entry which is preliminary data.</text>
</comment>
<dbReference type="EMBL" id="QEAQ01000026">
    <property type="protein sequence ID" value="TPX59340.1"/>
    <property type="molecule type" value="Genomic_DNA"/>
</dbReference>
<evidence type="ECO:0000256" key="1">
    <source>
        <dbReference type="SAM" id="MobiDB-lite"/>
    </source>
</evidence>
<feature type="region of interest" description="Disordered" evidence="1">
    <location>
        <begin position="132"/>
        <end position="159"/>
    </location>
</feature>
<gene>
    <name evidence="2" type="ORF">PhCBS80983_g02558</name>
</gene>
<proteinExistence type="predicted"/>
<feature type="compositionally biased region" description="Polar residues" evidence="1">
    <location>
        <begin position="141"/>
        <end position="159"/>
    </location>
</feature>
<organism evidence="2 3">
    <name type="scientific">Powellomyces hirtus</name>
    <dbReference type="NCBI Taxonomy" id="109895"/>
    <lineage>
        <taxon>Eukaryota</taxon>
        <taxon>Fungi</taxon>
        <taxon>Fungi incertae sedis</taxon>
        <taxon>Chytridiomycota</taxon>
        <taxon>Chytridiomycota incertae sedis</taxon>
        <taxon>Chytridiomycetes</taxon>
        <taxon>Spizellomycetales</taxon>
        <taxon>Powellomycetaceae</taxon>
        <taxon>Powellomyces</taxon>
    </lineage>
</organism>
<evidence type="ECO:0000313" key="3">
    <source>
        <dbReference type="Proteomes" id="UP000318582"/>
    </source>
</evidence>
<dbReference type="AlphaFoldDB" id="A0A507E8E6"/>
<accession>A0A507E8E6</accession>
<keyword evidence="3" id="KW-1185">Reference proteome</keyword>